<dbReference type="RefSeq" id="WP_066079668.1">
    <property type="nucleotide sequence ID" value="NZ_FRDK01000003.1"/>
</dbReference>
<dbReference type="EMBL" id="LVJE01000013">
    <property type="protein sequence ID" value="OAB27877.1"/>
    <property type="molecule type" value="Genomic_DNA"/>
</dbReference>
<dbReference type="GO" id="GO:0016757">
    <property type="term" value="F:glycosyltransferase activity"/>
    <property type="evidence" value="ECO:0007669"/>
    <property type="project" value="InterPro"/>
</dbReference>
<dbReference type="Pfam" id="PF00534">
    <property type="entry name" value="Glycos_transf_1"/>
    <property type="match status" value="1"/>
</dbReference>
<proteinExistence type="predicted"/>
<evidence type="ECO:0000259" key="1">
    <source>
        <dbReference type="Pfam" id="PF00534"/>
    </source>
</evidence>
<keyword evidence="3" id="KW-1185">Reference proteome</keyword>
<evidence type="ECO:0000313" key="3">
    <source>
        <dbReference type="Proteomes" id="UP000077164"/>
    </source>
</evidence>
<feature type="domain" description="Glycosyl transferase family 1" evidence="1">
    <location>
        <begin position="207"/>
        <end position="361"/>
    </location>
</feature>
<dbReference type="PANTHER" id="PTHR46401">
    <property type="entry name" value="GLYCOSYLTRANSFERASE WBBK-RELATED"/>
    <property type="match status" value="1"/>
</dbReference>
<name>A0A167WZ89_9FLAO</name>
<gene>
    <name evidence="2" type="ORF">FBFR_08400</name>
</gene>
<dbReference type="CDD" id="cd03809">
    <property type="entry name" value="GT4_MtfB-like"/>
    <property type="match status" value="1"/>
</dbReference>
<protein>
    <recommendedName>
        <fullName evidence="1">Glycosyl transferase family 1 domain-containing protein</fullName>
    </recommendedName>
</protein>
<comment type="caution">
    <text evidence="2">The sequence shown here is derived from an EMBL/GenBank/DDBJ whole genome shotgun (WGS) entry which is preliminary data.</text>
</comment>
<dbReference type="STRING" id="249352.SAMN05444395_103326"/>
<dbReference type="InterPro" id="IPR001296">
    <property type="entry name" value="Glyco_trans_1"/>
</dbReference>
<reference evidence="2 3" key="1">
    <citation type="submission" date="2016-03" db="EMBL/GenBank/DDBJ databases">
        <title>Draft genome sequence of Flavobacterium fryxellicola DSM 16209.</title>
        <authorList>
            <person name="Shin S.-K."/>
            <person name="Yi H."/>
        </authorList>
    </citation>
    <scope>NUCLEOTIDE SEQUENCE [LARGE SCALE GENOMIC DNA]</scope>
    <source>
        <strain evidence="2 3">DSM 16209</strain>
    </source>
</reference>
<dbReference type="PANTHER" id="PTHR46401:SF8">
    <property type="entry name" value="BLL6006 PROTEIN"/>
    <property type="match status" value="1"/>
</dbReference>
<organism evidence="2 3">
    <name type="scientific">Flavobacterium fryxellicola</name>
    <dbReference type="NCBI Taxonomy" id="249352"/>
    <lineage>
        <taxon>Bacteria</taxon>
        <taxon>Pseudomonadati</taxon>
        <taxon>Bacteroidota</taxon>
        <taxon>Flavobacteriia</taxon>
        <taxon>Flavobacteriales</taxon>
        <taxon>Flavobacteriaceae</taxon>
        <taxon>Flavobacterium</taxon>
    </lineage>
</organism>
<accession>A0A167WZ89</accession>
<dbReference type="OrthoDB" id="9801609at2"/>
<sequence length="381" mass="44774">MAEGKRIGIIYNYNENWIGGAYYIQNLIRSMNFLPENEQNQLYILTGNKGSFQELKKSTSYAHLKFLEYPSRCNILQRIVNKVSLKIVKKKIIERKIRLDSVFPLYHIAENLKHIKNSVFWIPDLQEKFLPEFFSSEEVKQRSECCEKMVVLNYPIVFSSQAALNDFNIFYPNSKNDKKVLQFAVVHPILQRNNIHEVKVKYGIQGDYFFSPNQFWQHKNQIAIIESAKILKDKGIIFKIVFTGKEHDYRSPNYTNKLKQKVVDYQLEKEIIFLGFIDRIDQLVLMKNAQAVIQPSLFEGWSTVVEDAKALNQTLIVSNIAVHREQLKEKAYYFSPNNYNELANNIVEVIENPVNKLRYDLDYSENIKMFALNLKQLLYNN</sequence>
<dbReference type="AlphaFoldDB" id="A0A167WZ89"/>
<dbReference type="SUPFAM" id="SSF53756">
    <property type="entry name" value="UDP-Glycosyltransferase/glycogen phosphorylase"/>
    <property type="match status" value="1"/>
</dbReference>
<dbReference type="Proteomes" id="UP000077164">
    <property type="component" value="Unassembled WGS sequence"/>
</dbReference>
<evidence type="ECO:0000313" key="2">
    <source>
        <dbReference type="EMBL" id="OAB27877.1"/>
    </source>
</evidence>
<dbReference type="Gene3D" id="3.40.50.2000">
    <property type="entry name" value="Glycogen Phosphorylase B"/>
    <property type="match status" value="1"/>
</dbReference>